<feature type="domain" description="Bacterial Ig-like" evidence="4">
    <location>
        <begin position="1375"/>
        <end position="1461"/>
    </location>
</feature>
<sequence>MWLNPLRRRLGLPALNTGSLGRAAARPRAPLGLEPLDDRLTPSVTVTTILDVSSVIPGVVSLRNAVAMVDAGQVPDNTIVLPANANAYSTANAGPLNVTHDLILQGGGAGTTTIDAGGASGVFLLDSTAADNVQISGVTIQNGAAANTGGAFDMIASSGQASTLSIDNSVIRNNGAANGGGAIYLSQGNLTLTNSEVNGNTSTTGSGGGIFLAGFGAVTVANSLVLNNTASTSGGGVYAAAGGLNITASQFSSNTATNGNGGAVFDGGTTLTVSGSTFDHNKAFVNGGGLDIETTGTGAAASSIVASTISDNANTQLISGLGGLGGGIDFGNTGAYTGTTTLQSDTVTGNSAFSAGGLGIAHGGTVNVQNTIDALNTVTNAGPDFANTNGLHFTDLGGNIIGINLTGFFGGSFTNVSDQIGTTASPINPLLGTLANNGGLLAGPTGTQQTVQTELPQVGSPAINKGVMSSAPPLDQRGFLRPAAVLPVGPDVGAVDSGGTTPQVSSTVPATGDVNPYGVGFVPASFPTGGAIQPGDLLVSNFNNAGNTQGTGTTLVRIAPGGIPATVFTSTQPGLDAALGFLKAGYVLVGNVPNTDGQGTPGAGAIQVIDANGHLVATLTDSGLLDGPWGLTVANDTGTTAQVFVSNVLSGTVTRLDLAIGNGTVTVTNKTQIGGGYGTLVNPNVFVAGPAGLAYDPASNTLYVASEVDDAIYSIANASTLGTTTGTGTLVVQDSTHLHGPLDLLFAPNGNLIVANADSVNVDPNQPSEVVEYTAAGQFLGQFPIDPNNGGAFGLGLNTPAGGGFQLAAVDDNGPNISLWATQPLPGRPITTGLTPQVSSTVPATGDVNPYGVGFVPSTFPTGGAIQPGDLLVSNFNNAGNTQGTGTTLVRIAPGGTPATVFTSTQPGLDAALGFLKAGYVLVGNVPNTDGQGTPGAGAIQVIDANGNLVATLTDPALLDGPWGLTVANDTGTTAQVFVSNVLSGTITRLDLAIANGTVTVTSKTQIASGYGTLVNPSVFVAGPAGLAYNAATDTLYVASEVDDAIYSIANASAASTDAGKGTLVVQDSTHLHGPLDLLLTPDGYLTVANADSVNVDPNQPSEIVEYTTAGQFVTQFSVDPNNGGAFGLGVDVLAGGGLQFAAVDDNGPNISYWSKTPLPARTDALTLAVTSSIPSVVVGGTVSFSVTVTNTGTAGIPADTSSVAVTLSAGLTTTGPLTFTLGTLPVGQSATFTVQATATVAGFQTVSATLTSPDVAPATVGPITASVTVTPAATTTAVTSSVTPSVFGQAVTFTATVTSAAGTPGGTVTFADGAITLGTTTLTNGIATLTVSTLPPGAQTVTAAYSGAANFAVSSGTVAETVALDASSVSVISSTDGTSTYGQSVTFTATVTAAAPGSGTPTGSVTFTDGTTILGTAALTSGVATLTATMLGTGGHTITVQYSGDTDFTANTGSVAQTVAQDGTTRTLTESVNTSVYGQSVTFTATVAATTGGANGPGGTVTFFDTGAPLGGAVTLTSGVATLTTAALGAGTHAITYAYSGDTNFTAAAAGTPSATLTVTPAPLTVSADNKTATVGAALPTLTFTVSGLVNGDAPSVVTGITLSTTATTGSPAGQYPIVVSGGMAANYTLTLVNGTLTETPATPVTPPVVPPVTPPVAPPVTPPVTPPAVVLVGSPQFAVGADAGGSTTVTEYNADGTVFKTFNPFPGTTGGIRTAVGDFNGDGTPDVVVGTGPGAVAEVEILDGKTGAVLFDVKPFADFTGGVYVAAGDITGDGKADLVITPDTSGGPRVEVYRGGDFAEIANFFGINDPNFRGGARAAVGDLNGDGFADLVISAGVGGGPRISIYDGKALSQGQTVNLVPDFFLFEPSLRNGAYVAVGDVDGDGFADIIGGGGPGGGPRVLVVSGKALLTEGSTAAIASPVANFFAGDVNSRGGIRVAAKNLDGDKDADVVVGAGTGAGSQVTAYLGKNLAAGTNPVDFSFDAFPGFTGGVFVG</sequence>
<dbReference type="Pfam" id="PF01839">
    <property type="entry name" value="FG-GAP"/>
    <property type="match status" value="1"/>
</dbReference>
<accession>A0A225DHA0</accession>
<keyword evidence="7" id="KW-1185">Reference proteome</keyword>
<comment type="caution">
    <text evidence="6">The sequence shown here is derived from an EMBL/GenBank/DDBJ whole genome shotgun (WGS) entry which is preliminary data.</text>
</comment>
<dbReference type="InterPro" id="IPR011050">
    <property type="entry name" value="Pectin_lyase_fold/virulence"/>
</dbReference>
<evidence type="ECO:0000313" key="7">
    <source>
        <dbReference type="Proteomes" id="UP000214646"/>
    </source>
</evidence>
<reference evidence="7" key="1">
    <citation type="submission" date="2017-06" db="EMBL/GenBank/DDBJ databases">
        <title>Genome analysis of Fimbriiglobus ruber SP5, the first member of the order Planctomycetales with confirmed chitinolytic capability.</title>
        <authorList>
            <person name="Ravin N.V."/>
            <person name="Rakitin A.L."/>
            <person name="Ivanova A.A."/>
            <person name="Beletsky A.V."/>
            <person name="Kulichevskaya I.S."/>
            <person name="Mardanov A.V."/>
            <person name="Dedysh S.N."/>
        </authorList>
    </citation>
    <scope>NUCLEOTIDE SEQUENCE [LARGE SCALE GENOMIC DNA]</scope>
    <source>
        <strain evidence="7">SP5</strain>
    </source>
</reference>
<evidence type="ECO:0000256" key="3">
    <source>
        <dbReference type="ARBA" id="ARBA00023180"/>
    </source>
</evidence>
<keyword evidence="2" id="KW-0677">Repeat</keyword>
<dbReference type="OrthoDB" id="9787225at2"/>
<dbReference type="SMART" id="SM00710">
    <property type="entry name" value="PbH1"/>
    <property type="match status" value="6"/>
</dbReference>
<keyword evidence="1" id="KW-0732">Signal</keyword>
<dbReference type="InterPro" id="IPR059226">
    <property type="entry name" value="Choice_anch_Q_dom"/>
</dbReference>
<keyword evidence="6" id="KW-0282">Flagellum</keyword>
<evidence type="ECO:0000256" key="1">
    <source>
        <dbReference type="ARBA" id="ARBA00022729"/>
    </source>
</evidence>
<dbReference type="InterPro" id="IPR013783">
    <property type="entry name" value="Ig-like_fold"/>
</dbReference>
<dbReference type="Pfam" id="PF13517">
    <property type="entry name" value="FG-GAP_3"/>
    <property type="match status" value="1"/>
</dbReference>
<keyword evidence="3" id="KW-0325">Glycoprotein</keyword>
<dbReference type="InterPro" id="IPR006626">
    <property type="entry name" value="PbH1"/>
</dbReference>
<feature type="domain" description="Bacterial Ig-like" evidence="4">
    <location>
        <begin position="1469"/>
        <end position="1560"/>
    </location>
</feature>
<dbReference type="RefSeq" id="WP_088255838.1">
    <property type="nucleotide sequence ID" value="NZ_NIDE01000007.1"/>
</dbReference>
<name>A0A225DHA0_9BACT</name>
<dbReference type="SUPFAM" id="SSF63829">
    <property type="entry name" value="Calcium-dependent phosphotriesterase"/>
    <property type="match status" value="1"/>
</dbReference>
<keyword evidence="6" id="KW-0969">Cilium</keyword>
<dbReference type="InterPro" id="IPR013517">
    <property type="entry name" value="FG-GAP"/>
</dbReference>
<feature type="domain" description="MBG" evidence="5">
    <location>
        <begin position="1565"/>
        <end position="1639"/>
    </location>
</feature>
<dbReference type="Pfam" id="PF16640">
    <property type="entry name" value="Big_3_5"/>
    <property type="match status" value="3"/>
</dbReference>
<dbReference type="Proteomes" id="UP000214646">
    <property type="component" value="Unassembled WGS sequence"/>
</dbReference>
<dbReference type="Gene3D" id="2.60.40.10">
    <property type="entry name" value="Immunoglobulins"/>
    <property type="match status" value="3"/>
</dbReference>
<dbReference type="SUPFAM" id="SSF50952">
    <property type="entry name" value="Soluble quinoprotein glucose dehydrogenase"/>
    <property type="match status" value="1"/>
</dbReference>
<evidence type="ECO:0000256" key="2">
    <source>
        <dbReference type="ARBA" id="ARBA00022737"/>
    </source>
</evidence>
<evidence type="ECO:0000259" key="5">
    <source>
        <dbReference type="Pfam" id="PF18676"/>
    </source>
</evidence>
<feature type="domain" description="Bacterial Ig-like" evidence="4">
    <location>
        <begin position="1279"/>
        <end position="1363"/>
    </location>
</feature>
<dbReference type="Pfam" id="PF18676">
    <property type="entry name" value="MBG_2"/>
    <property type="match status" value="1"/>
</dbReference>
<protein>
    <submittedName>
        <fullName evidence="6">Flagellar hook-length control protein FliK</fullName>
    </submittedName>
</protein>
<dbReference type="EMBL" id="NIDE01000007">
    <property type="protein sequence ID" value="OWK40870.1"/>
    <property type="molecule type" value="Genomic_DNA"/>
</dbReference>
<dbReference type="InterPro" id="IPR011041">
    <property type="entry name" value="Quinoprot_gluc/sorb_DH_b-prop"/>
</dbReference>
<dbReference type="InterPro" id="IPR013519">
    <property type="entry name" value="Int_alpha_beta-p"/>
</dbReference>
<gene>
    <name evidence="6" type="ORF">FRUB_04762</name>
</gene>
<organism evidence="6 7">
    <name type="scientific">Fimbriiglobus ruber</name>
    <dbReference type="NCBI Taxonomy" id="1908690"/>
    <lineage>
        <taxon>Bacteria</taxon>
        <taxon>Pseudomonadati</taxon>
        <taxon>Planctomycetota</taxon>
        <taxon>Planctomycetia</taxon>
        <taxon>Gemmatales</taxon>
        <taxon>Gemmataceae</taxon>
        <taxon>Fimbriiglobus</taxon>
    </lineage>
</organism>
<evidence type="ECO:0000259" key="4">
    <source>
        <dbReference type="Pfam" id="PF16640"/>
    </source>
</evidence>
<dbReference type="InterPro" id="IPR041286">
    <property type="entry name" value="MBG_2"/>
</dbReference>
<dbReference type="NCBIfam" id="NF041518">
    <property type="entry name" value="choice_anch_Q"/>
    <property type="match status" value="1"/>
</dbReference>
<dbReference type="InterPro" id="IPR028994">
    <property type="entry name" value="Integrin_alpha_N"/>
</dbReference>
<evidence type="ECO:0000313" key="6">
    <source>
        <dbReference type="EMBL" id="OWK40870.1"/>
    </source>
</evidence>
<dbReference type="SUPFAM" id="SSF51126">
    <property type="entry name" value="Pectin lyase-like"/>
    <property type="match status" value="1"/>
</dbReference>
<keyword evidence="6" id="KW-0966">Cell projection</keyword>
<dbReference type="InterPro" id="IPR032109">
    <property type="entry name" value="Big_3_5"/>
</dbReference>
<dbReference type="SUPFAM" id="SSF69318">
    <property type="entry name" value="Integrin alpha N-terminal domain"/>
    <property type="match status" value="1"/>
</dbReference>
<dbReference type="SMART" id="SM00191">
    <property type="entry name" value="Int_alpha"/>
    <property type="match status" value="4"/>
</dbReference>
<dbReference type="Gene3D" id="2.130.10.130">
    <property type="entry name" value="Integrin alpha, N-terminal"/>
    <property type="match status" value="2"/>
</dbReference>
<proteinExistence type="predicted"/>